<dbReference type="GO" id="GO:0003677">
    <property type="term" value="F:DNA binding"/>
    <property type="evidence" value="ECO:0007669"/>
    <property type="project" value="InterPro"/>
</dbReference>
<gene>
    <name evidence="4" type="ORF">HY544_03750</name>
</gene>
<dbReference type="GO" id="GO:0008170">
    <property type="term" value="F:N-methyltransferase activity"/>
    <property type="evidence" value="ECO:0007669"/>
    <property type="project" value="InterPro"/>
</dbReference>
<evidence type="ECO:0000259" key="3">
    <source>
        <dbReference type="Pfam" id="PF01555"/>
    </source>
</evidence>
<dbReference type="GO" id="GO:0032259">
    <property type="term" value="P:methylation"/>
    <property type="evidence" value="ECO:0007669"/>
    <property type="project" value="UniProtKB-KW"/>
</dbReference>
<evidence type="ECO:0000256" key="1">
    <source>
        <dbReference type="ARBA" id="ARBA00022603"/>
    </source>
</evidence>
<comment type="caution">
    <text evidence="4">The sequence shown here is derived from an EMBL/GenBank/DDBJ whole genome shotgun (WGS) entry which is preliminary data.</text>
</comment>
<reference evidence="4" key="1">
    <citation type="submission" date="2020-07" db="EMBL/GenBank/DDBJ databases">
        <title>Huge and variable diversity of episymbiotic CPR bacteria and DPANN archaea in groundwater ecosystems.</title>
        <authorList>
            <person name="He C.Y."/>
            <person name="Keren R."/>
            <person name="Whittaker M."/>
            <person name="Farag I.F."/>
            <person name="Doudna J."/>
            <person name="Cate J.H.D."/>
            <person name="Banfield J.F."/>
        </authorList>
    </citation>
    <scope>NUCLEOTIDE SEQUENCE</scope>
    <source>
        <strain evidence="4">NC_groundwater_1296_Ag_S-0.2um_52_80</strain>
    </source>
</reference>
<dbReference type="Proteomes" id="UP000732298">
    <property type="component" value="Unassembled WGS sequence"/>
</dbReference>
<feature type="domain" description="DNA methylase N-4/N-6" evidence="3">
    <location>
        <begin position="49"/>
        <end position="172"/>
    </location>
</feature>
<proteinExistence type="predicted"/>
<keyword evidence="2" id="KW-0808">Transferase</keyword>
<dbReference type="Pfam" id="PF01555">
    <property type="entry name" value="N6_N4_Mtase"/>
    <property type="match status" value="1"/>
</dbReference>
<feature type="non-terminal residue" evidence="4">
    <location>
        <position position="199"/>
    </location>
</feature>
<evidence type="ECO:0000313" key="5">
    <source>
        <dbReference type="Proteomes" id="UP000732298"/>
    </source>
</evidence>
<keyword evidence="1" id="KW-0489">Methyltransferase</keyword>
<dbReference type="AlphaFoldDB" id="A0A8T3YPB3"/>
<protein>
    <recommendedName>
        <fullName evidence="3">DNA methylase N-4/N-6 domain-containing protein</fullName>
    </recommendedName>
</protein>
<dbReference type="InterPro" id="IPR002941">
    <property type="entry name" value="DNA_methylase_N4/N6"/>
</dbReference>
<dbReference type="Gene3D" id="3.40.50.150">
    <property type="entry name" value="Vaccinia Virus protein VP39"/>
    <property type="match status" value="1"/>
</dbReference>
<accession>A0A8T3YPB3</accession>
<evidence type="ECO:0000313" key="4">
    <source>
        <dbReference type="EMBL" id="MBI4210591.1"/>
    </source>
</evidence>
<organism evidence="4 5">
    <name type="scientific">Candidatus Iainarchaeum sp</name>
    <dbReference type="NCBI Taxonomy" id="3101447"/>
    <lineage>
        <taxon>Archaea</taxon>
        <taxon>Candidatus Iainarchaeota</taxon>
        <taxon>Candidatus Iainarchaeia</taxon>
        <taxon>Candidatus Iainarchaeales</taxon>
        <taxon>Candidatus Iainarchaeaceae</taxon>
        <taxon>Candidatus Iainarchaeum</taxon>
    </lineage>
</organism>
<name>A0A8T3YPB3_9ARCH</name>
<dbReference type="SUPFAM" id="SSF53335">
    <property type="entry name" value="S-adenosyl-L-methionine-dependent methyltransferases"/>
    <property type="match status" value="1"/>
</dbReference>
<dbReference type="InterPro" id="IPR029063">
    <property type="entry name" value="SAM-dependent_MTases_sf"/>
</dbReference>
<sequence length="199" mass="22404">MQEDAGDTMYPNIGLGTLPEGLQLAVKQKDLPLSVAVQLNKLNDPFVNEKMFQIIKRKKKYERDLLKNALAAVDKSKKMRKKLNVLKKATDAGITLSSVWGFGNRDNYAGDANFYGNAPTQVVEQCILRLTGEADLVVDPMSGSGTTIDVCKAYNRKFKAFDLTPTRKEIMQNDSRNIPLKDFSTDLVFLHPPYWDMVR</sequence>
<dbReference type="EMBL" id="JACQPB010000038">
    <property type="protein sequence ID" value="MBI4210591.1"/>
    <property type="molecule type" value="Genomic_DNA"/>
</dbReference>
<evidence type="ECO:0000256" key="2">
    <source>
        <dbReference type="ARBA" id="ARBA00022679"/>
    </source>
</evidence>